<feature type="transmembrane region" description="Helical" evidence="1">
    <location>
        <begin position="114"/>
        <end position="132"/>
    </location>
</feature>
<dbReference type="Gene3D" id="2.60.120.1440">
    <property type="match status" value="1"/>
</dbReference>
<name>A0A979H010_CHIPD</name>
<sequence length="411" mass="45859">MSYNQEHIFQLILEKLSGDISDEDNRYLEQMAQVDPNVKRCLEELEGARDVAGPEFMNDLHNERAWSSVLSLLHADKEKKDPEKKNTIIIPAAVDETRVVSLQKDGRPRSRNKWWLAAAITLLIATGGYYLLGGRSAAVKGDRGTEIAAIPAWGDVRLLLEEGDTVRLATNTAADINTQNALLHQRDGMLSFQPGDGAGGWNTLFVPTGKDYKVQLSDGSVVHLNAFSRLRFPFSFDGNNREVYLEGEAYFDIAKKADQPFIVHTAGTSVKVLGTSFNVNAYNDSLIVTSLVSGSVVSDTEENDSLYLKPGMASVYRKGYRQQQQSFDEAITLGWRKGEYAYYNQPLGTLEAVISHWYGKQLLFDDPALANKMLTGVIERDQPLTDFLESLDKTSGVTFRITNDKIYLRTK</sequence>
<keyword evidence="1" id="KW-0472">Membrane</keyword>
<dbReference type="Pfam" id="PF04773">
    <property type="entry name" value="FecR"/>
    <property type="match status" value="1"/>
</dbReference>
<dbReference type="Proteomes" id="UP000002215">
    <property type="component" value="Chromosome"/>
</dbReference>
<dbReference type="InterPro" id="IPR012373">
    <property type="entry name" value="Ferrdict_sens_TM"/>
</dbReference>
<evidence type="ECO:0000259" key="3">
    <source>
        <dbReference type="Pfam" id="PF16344"/>
    </source>
</evidence>
<evidence type="ECO:0000313" key="4">
    <source>
        <dbReference type="EMBL" id="ACU62990.1"/>
    </source>
</evidence>
<evidence type="ECO:0000313" key="5">
    <source>
        <dbReference type="Proteomes" id="UP000002215"/>
    </source>
</evidence>
<proteinExistence type="predicted"/>
<reference evidence="4 5" key="2">
    <citation type="journal article" date="2010" name="Stand. Genomic Sci.">
        <title>Complete genome sequence of Chitinophaga pinensis type strain (UQM 2034).</title>
        <authorList>
            <person name="Glavina Del Rio T."/>
            <person name="Abt B."/>
            <person name="Spring S."/>
            <person name="Lapidus A."/>
            <person name="Nolan M."/>
            <person name="Tice H."/>
            <person name="Copeland A."/>
            <person name="Cheng J.F."/>
            <person name="Chen F."/>
            <person name="Bruce D."/>
            <person name="Goodwin L."/>
            <person name="Pitluck S."/>
            <person name="Ivanova N."/>
            <person name="Mavromatis K."/>
            <person name="Mikhailova N."/>
            <person name="Pati A."/>
            <person name="Chen A."/>
            <person name="Palaniappan K."/>
            <person name="Land M."/>
            <person name="Hauser L."/>
            <person name="Chang Y.J."/>
            <person name="Jeffries C.D."/>
            <person name="Chain P."/>
            <person name="Saunders E."/>
            <person name="Detter J.C."/>
            <person name="Brettin T."/>
            <person name="Rohde M."/>
            <person name="Goker M."/>
            <person name="Bristow J."/>
            <person name="Eisen J.A."/>
            <person name="Markowitz V."/>
            <person name="Hugenholtz P."/>
            <person name="Kyrpides N.C."/>
            <person name="Klenk H.P."/>
            <person name="Lucas S."/>
        </authorList>
    </citation>
    <scope>NUCLEOTIDE SEQUENCE [LARGE SCALE GENOMIC DNA]</scope>
    <source>
        <strain evidence="5">ATCC 43595 / DSM 2588 / LMG 13176 / NBRC 15968 / NCIMB 11800 / UQM 2034</strain>
    </source>
</reference>
<dbReference type="PANTHER" id="PTHR30273:SF2">
    <property type="entry name" value="PROTEIN FECR"/>
    <property type="match status" value="1"/>
</dbReference>
<dbReference type="EMBL" id="CP001699">
    <property type="protein sequence ID" value="ACU62990.1"/>
    <property type="molecule type" value="Genomic_DNA"/>
</dbReference>
<dbReference type="RefSeq" id="WP_012793157.1">
    <property type="nucleotide sequence ID" value="NC_013132.1"/>
</dbReference>
<dbReference type="OrthoDB" id="643697at2"/>
<reference evidence="5" key="1">
    <citation type="submission" date="2009-08" db="EMBL/GenBank/DDBJ databases">
        <title>The complete genome of Chitinophaga pinensis DSM 2588.</title>
        <authorList>
            <consortium name="US DOE Joint Genome Institute (JGI-PGF)"/>
            <person name="Lucas S."/>
            <person name="Copeland A."/>
            <person name="Lapidus A."/>
            <person name="Glavina del Rio T."/>
            <person name="Dalin E."/>
            <person name="Tice H."/>
            <person name="Bruce D."/>
            <person name="Goodwin L."/>
            <person name="Pitluck S."/>
            <person name="Kyrpides N."/>
            <person name="Mavromatis K."/>
            <person name="Ivanova N."/>
            <person name="Mikhailova N."/>
            <person name="Sims D."/>
            <person name="Meinche L."/>
            <person name="Brettin T."/>
            <person name="Detter J.C."/>
            <person name="Han C."/>
            <person name="Larimer F."/>
            <person name="Land M."/>
            <person name="Hauser L."/>
            <person name="Markowitz V."/>
            <person name="Cheng J.-F."/>
            <person name="Hugenholtz P."/>
            <person name="Woyke T."/>
            <person name="Wu D."/>
            <person name="Spring S."/>
            <person name="Klenk H.-P."/>
            <person name="Eisen J.A."/>
        </authorList>
    </citation>
    <scope>NUCLEOTIDE SEQUENCE [LARGE SCALE GENOMIC DNA]</scope>
    <source>
        <strain evidence="5">ATCC 43595 / DSM 2588 / LMG 13176 / NBRC 15968 / NCIMB 11800 / UQM 2034</strain>
    </source>
</reference>
<organism evidence="4 5">
    <name type="scientific">Chitinophaga pinensis (strain ATCC 43595 / DSM 2588 / LMG 13176 / NBRC 15968 / NCIMB 11800 / UQM 2034)</name>
    <dbReference type="NCBI Taxonomy" id="485918"/>
    <lineage>
        <taxon>Bacteria</taxon>
        <taxon>Pseudomonadati</taxon>
        <taxon>Bacteroidota</taxon>
        <taxon>Chitinophagia</taxon>
        <taxon>Chitinophagales</taxon>
        <taxon>Chitinophagaceae</taxon>
        <taxon>Chitinophaga</taxon>
    </lineage>
</organism>
<evidence type="ECO:0000259" key="2">
    <source>
        <dbReference type="Pfam" id="PF04773"/>
    </source>
</evidence>
<feature type="domain" description="FecR protein" evidence="2">
    <location>
        <begin position="206"/>
        <end position="296"/>
    </location>
</feature>
<dbReference type="PANTHER" id="PTHR30273">
    <property type="entry name" value="PERIPLASMIC SIGNAL SENSOR AND SIGMA FACTOR ACTIVATOR FECR-RELATED"/>
    <property type="match status" value="1"/>
</dbReference>
<dbReference type="GO" id="GO:0016989">
    <property type="term" value="F:sigma factor antagonist activity"/>
    <property type="evidence" value="ECO:0007669"/>
    <property type="project" value="TreeGrafter"/>
</dbReference>
<keyword evidence="1" id="KW-0812">Transmembrane</keyword>
<dbReference type="Pfam" id="PF16344">
    <property type="entry name" value="FecR_C"/>
    <property type="match status" value="1"/>
</dbReference>
<feature type="domain" description="Protein FecR C-terminal" evidence="3">
    <location>
        <begin position="341"/>
        <end position="408"/>
    </location>
</feature>
<dbReference type="Gene3D" id="3.55.50.30">
    <property type="match status" value="1"/>
</dbReference>
<accession>A0A979H010</accession>
<dbReference type="InterPro" id="IPR006860">
    <property type="entry name" value="FecR"/>
</dbReference>
<keyword evidence="1" id="KW-1133">Transmembrane helix</keyword>
<evidence type="ECO:0000256" key="1">
    <source>
        <dbReference type="SAM" id="Phobius"/>
    </source>
</evidence>
<protein>
    <submittedName>
        <fullName evidence="4">Anti-FecI sigma factor, FecR</fullName>
    </submittedName>
</protein>
<dbReference type="KEGG" id="cpi:Cpin_5563"/>
<gene>
    <name evidence="4" type="ordered locus">Cpin_5563</name>
</gene>
<dbReference type="InterPro" id="IPR032508">
    <property type="entry name" value="FecR_C"/>
</dbReference>
<dbReference type="AlphaFoldDB" id="A0A979H010"/>